<reference evidence="1 2" key="1">
    <citation type="submission" date="2022-04" db="EMBL/GenBank/DDBJ databases">
        <title>Positive selection, recombination, and allopatry shape intraspecific diversity of widespread and dominant cyanobacteria.</title>
        <authorList>
            <person name="Wei J."/>
            <person name="Shu W."/>
            <person name="Hu C."/>
        </authorList>
    </citation>
    <scope>NUCLEOTIDE SEQUENCE [LARGE SCALE GENOMIC DNA]</scope>
    <source>
        <strain evidence="1 2">DQ-A4</strain>
    </source>
</reference>
<evidence type="ECO:0000313" key="2">
    <source>
        <dbReference type="Proteomes" id="UP001482513"/>
    </source>
</evidence>
<gene>
    <name evidence="1" type="ORF">NC992_17920</name>
</gene>
<evidence type="ECO:0000313" key="1">
    <source>
        <dbReference type="EMBL" id="MEP0948765.1"/>
    </source>
</evidence>
<accession>A0ABV0K7M9</accession>
<organism evidence="1 2">
    <name type="scientific">Leptolyngbya subtilissima DQ-A4</name>
    <dbReference type="NCBI Taxonomy" id="2933933"/>
    <lineage>
        <taxon>Bacteria</taxon>
        <taxon>Bacillati</taxon>
        <taxon>Cyanobacteriota</taxon>
        <taxon>Cyanophyceae</taxon>
        <taxon>Leptolyngbyales</taxon>
        <taxon>Leptolyngbyaceae</taxon>
        <taxon>Leptolyngbya group</taxon>
        <taxon>Leptolyngbya</taxon>
    </lineage>
</organism>
<dbReference type="Proteomes" id="UP001482513">
    <property type="component" value="Unassembled WGS sequence"/>
</dbReference>
<name>A0ABV0K7M9_9CYAN</name>
<dbReference type="RefSeq" id="WP_313887306.1">
    <property type="nucleotide sequence ID" value="NZ_JAMPKX010000008.1"/>
</dbReference>
<keyword evidence="2" id="KW-1185">Reference proteome</keyword>
<protein>
    <submittedName>
        <fullName evidence="1">EcsC family protein</fullName>
    </submittedName>
</protein>
<dbReference type="Pfam" id="PF12787">
    <property type="entry name" value="EcsC"/>
    <property type="match status" value="1"/>
</dbReference>
<dbReference type="EMBL" id="JAMPKX010000008">
    <property type="protein sequence ID" value="MEP0948765.1"/>
    <property type="molecule type" value="Genomic_DNA"/>
</dbReference>
<sequence>MTTPSPSGNSNDQARDTFQAVTQVMQAVVTVLDDITANTGNALLSRLQPFLEPVTTTVGSVVGPIVGLPFIQYATAIPGMRVLLAALGQVNVVEVRSQVDELRQQYSQESKRTLAQRVMAETALKAASVGLATNFVPPVAFALTLVDIGAVAALQANMIYRIATIYGYSPTDNDRRGEVLAIWLLSSTTGGMVKSGLSVVELIPGLGAVLGIATDASLIYSVGYFACRYYETKRSAPTEILV</sequence>
<dbReference type="InterPro" id="IPR024787">
    <property type="entry name" value="EcsC"/>
</dbReference>
<comment type="caution">
    <text evidence="1">The sequence shown here is derived from an EMBL/GenBank/DDBJ whole genome shotgun (WGS) entry which is preliminary data.</text>
</comment>
<proteinExistence type="predicted"/>